<feature type="transmembrane region" description="Helical" evidence="12">
    <location>
        <begin position="93"/>
        <end position="115"/>
    </location>
</feature>
<feature type="transmembrane region" description="Helical" evidence="12">
    <location>
        <begin position="62"/>
        <end position="81"/>
    </location>
</feature>
<keyword evidence="9" id="KW-0406">Ion transport</keyword>
<dbReference type="AlphaFoldDB" id="A0A8S1BFK6"/>
<dbReference type="InterPro" id="IPR027378">
    <property type="entry name" value="Nucleotide_channel_N"/>
</dbReference>
<evidence type="ECO:0000256" key="8">
    <source>
        <dbReference type="ARBA" id="ARBA00023136"/>
    </source>
</evidence>
<evidence type="ECO:0000256" key="12">
    <source>
        <dbReference type="SAM" id="Phobius"/>
    </source>
</evidence>
<feature type="domain" description="Major facilitator superfamily (MFS) profile" evidence="13">
    <location>
        <begin position="25"/>
        <end position="445"/>
    </location>
</feature>
<comment type="similarity">
    <text evidence="2">Belongs to the major facilitator superfamily. Sodium/anion cotransporter family.</text>
</comment>
<name>A0A8S1BFK6_ARCPL</name>
<feature type="transmembrane region" description="Helical" evidence="12">
    <location>
        <begin position="330"/>
        <end position="347"/>
    </location>
</feature>
<dbReference type="Gene3D" id="1.20.120.540">
    <property type="entry name" value="Voltage-gated potassium channels"/>
    <property type="match status" value="1"/>
</dbReference>
<sequence length="466" mass="51442">MIEKEGVTANLTSLKPKSLFGIRHVQMVLLFFAMLFAFCMRVNMSMAIVAMTDRDNDNTFDWSMQTQSVILSSFFWGYVILQIPAGEMAAKFGGSILITTVVAGNSAISLLVPLAAYYGGWQAVCACRVFQGLTQGFLYPGMHNLIGKWVPLEEKSRIATFIYAGGQLGTALQLLVSGFIADYWGWPGIFYVNGALGAIWTVAYVIFGSDSPQKSKMISDEEKLYIQTSLGQVGEQKKLKTPWKSIWTSMPFYALMVAHCGQNWGFWTLMTEMPSYMKQILEVDIKANGAMSALPYLAMYVLGFPFGFMSDYALKKKWVSTSGARKISNTIGYWGPAFALIGLSYVPGGNVTLAVVLLTAVVGLNAGQYTGYLLVHIDMAPNFAGTMMGITNTFANIISIISPLVAGLILQDETDPSQWRLVFYVSSAVYFATNLFFIIFGSCERQAWNELKESEESTEKKAEKVV</sequence>
<dbReference type="Gene3D" id="1.20.1250.20">
    <property type="entry name" value="MFS general substrate transporter like domains"/>
    <property type="match status" value="1"/>
</dbReference>
<evidence type="ECO:0000259" key="13">
    <source>
        <dbReference type="PROSITE" id="PS50850"/>
    </source>
</evidence>
<dbReference type="Pfam" id="PF07690">
    <property type="entry name" value="MFS_1"/>
    <property type="match status" value="1"/>
</dbReference>
<evidence type="ECO:0000256" key="5">
    <source>
        <dbReference type="ARBA" id="ARBA00022847"/>
    </source>
</evidence>
<evidence type="ECO:0000313" key="15">
    <source>
        <dbReference type="Proteomes" id="UP000494106"/>
    </source>
</evidence>
<feature type="transmembrane region" description="Helical" evidence="12">
    <location>
        <begin position="287"/>
        <end position="309"/>
    </location>
</feature>
<dbReference type="GO" id="GO:0006820">
    <property type="term" value="P:monoatomic anion transport"/>
    <property type="evidence" value="ECO:0007669"/>
    <property type="project" value="TreeGrafter"/>
</dbReference>
<feature type="transmembrane region" description="Helical" evidence="12">
    <location>
        <begin position="387"/>
        <end position="409"/>
    </location>
</feature>
<evidence type="ECO:0000256" key="9">
    <source>
        <dbReference type="ARBA" id="ARBA00023201"/>
    </source>
</evidence>
<evidence type="ECO:0000256" key="2">
    <source>
        <dbReference type="ARBA" id="ARBA00008586"/>
    </source>
</evidence>
<comment type="function">
    <text evidence="10">May be an inorganic phosphate cotransporter.</text>
</comment>
<dbReference type="OrthoDB" id="2985014at2759"/>
<evidence type="ECO:0000256" key="6">
    <source>
        <dbReference type="ARBA" id="ARBA00022989"/>
    </source>
</evidence>
<comment type="subcellular location">
    <subcellularLocation>
        <location evidence="1">Membrane</location>
        <topology evidence="1">Multi-pass membrane protein</topology>
    </subcellularLocation>
</comment>
<feature type="transmembrane region" description="Helical" evidence="12">
    <location>
        <begin position="353"/>
        <end position="375"/>
    </location>
</feature>
<dbReference type="PANTHER" id="PTHR11662">
    <property type="entry name" value="SOLUTE CARRIER FAMILY 17"/>
    <property type="match status" value="1"/>
</dbReference>
<evidence type="ECO:0000256" key="10">
    <source>
        <dbReference type="ARBA" id="ARBA00054632"/>
    </source>
</evidence>
<evidence type="ECO:0000256" key="1">
    <source>
        <dbReference type="ARBA" id="ARBA00004141"/>
    </source>
</evidence>
<dbReference type="Proteomes" id="UP000494106">
    <property type="component" value="Unassembled WGS sequence"/>
</dbReference>
<feature type="transmembrane region" description="Helical" evidence="12">
    <location>
        <begin position="27"/>
        <end position="50"/>
    </location>
</feature>
<dbReference type="FunFam" id="1.20.1250.20:FF:000003">
    <property type="entry name" value="Solute carrier family 17 member 3"/>
    <property type="match status" value="1"/>
</dbReference>
<dbReference type="CDD" id="cd17318">
    <property type="entry name" value="MFS_SLC17"/>
    <property type="match status" value="1"/>
</dbReference>
<dbReference type="SUPFAM" id="SSF103473">
    <property type="entry name" value="MFS general substrate transporter"/>
    <property type="match status" value="1"/>
</dbReference>
<protein>
    <recommendedName>
        <fullName evidence="11">Putative inorganic phosphate cotransporter</fullName>
    </recommendedName>
</protein>
<dbReference type="InterPro" id="IPR020846">
    <property type="entry name" value="MFS_dom"/>
</dbReference>
<dbReference type="InterPro" id="IPR011701">
    <property type="entry name" value="MFS"/>
</dbReference>
<keyword evidence="3" id="KW-0813">Transport</keyword>
<feature type="transmembrane region" description="Helical" evidence="12">
    <location>
        <begin position="160"/>
        <end position="180"/>
    </location>
</feature>
<feature type="transmembrane region" description="Helical" evidence="12">
    <location>
        <begin position="421"/>
        <end position="443"/>
    </location>
</feature>
<reference evidence="14 15" key="1">
    <citation type="submission" date="2020-04" db="EMBL/GenBank/DDBJ databases">
        <authorList>
            <person name="Wallbank WR R."/>
            <person name="Pardo Diaz C."/>
            <person name="Kozak K."/>
            <person name="Martin S."/>
            <person name="Jiggins C."/>
            <person name="Moest M."/>
            <person name="Warren A I."/>
            <person name="Byers J.R.P. K."/>
            <person name="Montejo-Kovacevich G."/>
            <person name="Yen C E."/>
        </authorList>
    </citation>
    <scope>NUCLEOTIDE SEQUENCE [LARGE SCALE GENOMIC DNA]</scope>
</reference>
<evidence type="ECO:0000256" key="7">
    <source>
        <dbReference type="ARBA" id="ARBA00023053"/>
    </source>
</evidence>
<evidence type="ECO:0000256" key="11">
    <source>
        <dbReference type="ARBA" id="ARBA00068450"/>
    </source>
</evidence>
<gene>
    <name evidence="14" type="ORF">APLA_LOCUS17608</name>
</gene>
<keyword evidence="5" id="KW-0769">Symport</keyword>
<evidence type="ECO:0000256" key="4">
    <source>
        <dbReference type="ARBA" id="ARBA00022692"/>
    </source>
</evidence>
<comment type="caution">
    <text evidence="14">The sequence shown here is derived from an EMBL/GenBank/DDBJ whole genome shotgun (WGS) entry which is preliminary data.</text>
</comment>
<proteinExistence type="inferred from homology"/>
<dbReference type="EMBL" id="CADEBC010000858">
    <property type="protein sequence ID" value="CAB3261002.1"/>
    <property type="molecule type" value="Genomic_DNA"/>
</dbReference>
<keyword evidence="9" id="KW-0739">Sodium transport</keyword>
<dbReference type="GO" id="GO:0015293">
    <property type="term" value="F:symporter activity"/>
    <property type="evidence" value="ECO:0007669"/>
    <property type="project" value="UniProtKB-KW"/>
</dbReference>
<feature type="transmembrane region" description="Helical" evidence="12">
    <location>
        <begin position="186"/>
        <end position="207"/>
    </location>
</feature>
<dbReference type="InterPro" id="IPR050382">
    <property type="entry name" value="MFS_Na/Anion_cotransporter"/>
</dbReference>
<keyword evidence="4 12" id="KW-0812">Transmembrane</keyword>
<accession>A0A8S1BFK6</accession>
<keyword evidence="15" id="KW-1185">Reference proteome</keyword>
<keyword evidence="6 12" id="KW-1133">Transmembrane helix</keyword>
<dbReference type="GO" id="GO:0016020">
    <property type="term" value="C:membrane"/>
    <property type="evidence" value="ECO:0007669"/>
    <property type="project" value="UniProtKB-SubCell"/>
</dbReference>
<dbReference type="FunFam" id="1.20.1250.20:FF:000144">
    <property type="entry name" value="Picot, isoform B"/>
    <property type="match status" value="1"/>
</dbReference>
<evidence type="ECO:0000256" key="3">
    <source>
        <dbReference type="ARBA" id="ARBA00022448"/>
    </source>
</evidence>
<feature type="transmembrane region" description="Helical" evidence="12">
    <location>
        <begin position="246"/>
        <end position="267"/>
    </location>
</feature>
<keyword evidence="7" id="KW-0915">Sodium</keyword>
<dbReference type="GO" id="GO:0006814">
    <property type="term" value="P:sodium ion transport"/>
    <property type="evidence" value="ECO:0007669"/>
    <property type="project" value="UniProtKB-KW"/>
</dbReference>
<dbReference type="PROSITE" id="PS50850">
    <property type="entry name" value="MFS"/>
    <property type="match status" value="1"/>
</dbReference>
<dbReference type="InterPro" id="IPR036259">
    <property type="entry name" value="MFS_trans_sf"/>
</dbReference>
<evidence type="ECO:0000313" key="14">
    <source>
        <dbReference type="EMBL" id="CAB3261002.1"/>
    </source>
</evidence>
<dbReference type="PANTHER" id="PTHR11662:SF280">
    <property type="entry name" value="FI21844P1-RELATED"/>
    <property type="match status" value="1"/>
</dbReference>
<keyword evidence="8 12" id="KW-0472">Membrane</keyword>
<organism evidence="14 15">
    <name type="scientific">Arctia plantaginis</name>
    <name type="common">Wood tiger moth</name>
    <name type="synonym">Phalaena plantaginis</name>
    <dbReference type="NCBI Taxonomy" id="874455"/>
    <lineage>
        <taxon>Eukaryota</taxon>
        <taxon>Metazoa</taxon>
        <taxon>Ecdysozoa</taxon>
        <taxon>Arthropoda</taxon>
        <taxon>Hexapoda</taxon>
        <taxon>Insecta</taxon>
        <taxon>Pterygota</taxon>
        <taxon>Neoptera</taxon>
        <taxon>Endopterygota</taxon>
        <taxon>Lepidoptera</taxon>
        <taxon>Glossata</taxon>
        <taxon>Ditrysia</taxon>
        <taxon>Noctuoidea</taxon>
        <taxon>Erebidae</taxon>
        <taxon>Arctiinae</taxon>
        <taxon>Arctia</taxon>
    </lineage>
</organism>